<keyword evidence="2" id="KW-1185">Reference proteome</keyword>
<evidence type="ECO:0000313" key="2">
    <source>
        <dbReference type="Proteomes" id="UP001427805"/>
    </source>
</evidence>
<reference evidence="1 2" key="1">
    <citation type="submission" date="2024-05" db="EMBL/GenBank/DDBJ databases">
        <title>Sphingomonas sp. HF-S3 16S ribosomal RNA gene Genome sequencing and assembly.</title>
        <authorList>
            <person name="Lee H."/>
        </authorList>
    </citation>
    <scope>NUCLEOTIDE SEQUENCE [LARGE SCALE GENOMIC DNA]</scope>
    <source>
        <strain evidence="1 2">HF-S3</strain>
    </source>
</reference>
<dbReference type="Proteomes" id="UP001427805">
    <property type="component" value="Unassembled WGS sequence"/>
</dbReference>
<dbReference type="EMBL" id="JBDIZK010000010">
    <property type="protein sequence ID" value="MEN3748880.1"/>
    <property type="molecule type" value="Genomic_DNA"/>
</dbReference>
<organism evidence="1 2">
    <name type="scientific">Sphingomonas rustica</name>
    <dbReference type="NCBI Taxonomy" id="3103142"/>
    <lineage>
        <taxon>Bacteria</taxon>
        <taxon>Pseudomonadati</taxon>
        <taxon>Pseudomonadota</taxon>
        <taxon>Alphaproteobacteria</taxon>
        <taxon>Sphingomonadales</taxon>
        <taxon>Sphingomonadaceae</taxon>
        <taxon>Sphingomonas</taxon>
    </lineage>
</organism>
<sequence length="171" mass="18889">MMFGFGKKAAIRQRAIQEVRVLRHFCEGQRQVDAAAFWSDPYLVGFAHGVVGAITSPLTGTRLSETAKARIWLEAVQVNGGDIAAIGGFMARHAEDEAFQRGMAQGIDVRLLEFGAIPSQGYTEDIRWAVERGPIVQEEIVALDQRPIDEKAAASIALMTRYLQRHLHDAI</sequence>
<name>A0ABV0BBD4_9SPHN</name>
<comment type="caution">
    <text evidence="1">The sequence shown here is derived from an EMBL/GenBank/DDBJ whole genome shotgun (WGS) entry which is preliminary data.</text>
</comment>
<proteinExistence type="predicted"/>
<evidence type="ECO:0000313" key="1">
    <source>
        <dbReference type="EMBL" id="MEN3748880.1"/>
    </source>
</evidence>
<gene>
    <name evidence="1" type="ORF">TPR58_17020</name>
</gene>
<accession>A0ABV0BBD4</accession>
<protein>
    <submittedName>
        <fullName evidence="1">Uncharacterized protein</fullName>
    </submittedName>
</protein>